<dbReference type="EMBL" id="JACHWZ010000039">
    <property type="protein sequence ID" value="MBB3063597.1"/>
    <property type="molecule type" value="Genomic_DNA"/>
</dbReference>
<evidence type="ECO:0008006" key="3">
    <source>
        <dbReference type="Google" id="ProtNLM"/>
    </source>
</evidence>
<proteinExistence type="predicted"/>
<evidence type="ECO:0000313" key="1">
    <source>
        <dbReference type="EMBL" id="MBB3063597.1"/>
    </source>
</evidence>
<accession>A0A7W4ZB71</accession>
<gene>
    <name evidence="1" type="ORF">FHS09_004457</name>
</gene>
<reference evidence="1 2" key="1">
    <citation type="submission" date="2020-08" db="EMBL/GenBank/DDBJ databases">
        <title>Genomic Encyclopedia of Type Strains, Phase III (KMG-III): the genomes of soil and plant-associated and newly described type strains.</title>
        <authorList>
            <person name="Whitman W."/>
        </authorList>
    </citation>
    <scope>NUCLEOTIDE SEQUENCE [LARGE SCALE GENOMIC DNA]</scope>
    <source>
        <strain evidence="1 2">CECT 8799</strain>
    </source>
</reference>
<dbReference type="PROSITE" id="PS51257">
    <property type="entry name" value="PROKAR_LIPOPROTEIN"/>
    <property type="match status" value="1"/>
</dbReference>
<sequence length="125" mass="13557">MKKVTTLFITVMLCSCSGIEFNTNLGAYVGSKVKTKGVKEYSLEEIDQYDATPLGFIEASYCQEKPGERKPTRRALVNDLKVKAHGLGGNGIVVESCGKSVAAICQLYMECRGLAYAVPERKGSP</sequence>
<protein>
    <recommendedName>
        <fullName evidence="3">RcsF protein</fullName>
    </recommendedName>
</protein>
<name>A0A7W4ZB71_9GAMM</name>
<comment type="caution">
    <text evidence="1">The sequence shown here is derived from an EMBL/GenBank/DDBJ whole genome shotgun (WGS) entry which is preliminary data.</text>
</comment>
<dbReference type="Proteomes" id="UP000535937">
    <property type="component" value="Unassembled WGS sequence"/>
</dbReference>
<dbReference type="Gene3D" id="3.30.110.70">
    <property type="entry name" value="Hypothetical protein apc22750. Chain B"/>
    <property type="match status" value="1"/>
</dbReference>
<organism evidence="1 2">
    <name type="scientific">Microbulbifer rhizosphaerae</name>
    <dbReference type="NCBI Taxonomy" id="1562603"/>
    <lineage>
        <taxon>Bacteria</taxon>
        <taxon>Pseudomonadati</taxon>
        <taxon>Pseudomonadota</taxon>
        <taxon>Gammaproteobacteria</taxon>
        <taxon>Cellvibrionales</taxon>
        <taxon>Microbulbiferaceae</taxon>
        <taxon>Microbulbifer</taxon>
    </lineage>
</organism>
<dbReference type="AlphaFoldDB" id="A0A7W4ZB71"/>
<dbReference type="RefSeq" id="WP_183463919.1">
    <property type="nucleotide sequence ID" value="NZ_JACHWZ010000039.1"/>
</dbReference>
<keyword evidence="2" id="KW-1185">Reference proteome</keyword>
<evidence type="ECO:0000313" key="2">
    <source>
        <dbReference type="Proteomes" id="UP000535937"/>
    </source>
</evidence>